<protein>
    <submittedName>
        <fullName evidence="2">EVE domain-containing protein</fullName>
    </submittedName>
</protein>
<evidence type="ECO:0000313" key="3">
    <source>
        <dbReference type="Proteomes" id="UP000283003"/>
    </source>
</evidence>
<dbReference type="RefSeq" id="WP_127611937.1">
    <property type="nucleotide sequence ID" value="NZ_RXOL01000001.1"/>
</dbReference>
<name>A0A437H092_9SPHN</name>
<proteinExistence type="predicted"/>
<dbReference type="OrthoDB" id="9791347at2"/>
<sequence>MAKRYWLMKSEPDVYSWDDLVKQGEGTWDGVRNHRAKNNLASMKKGDRAFFYHSNIGLEIVGIVEISVAGITDPTDETGKWAAVKVKPVRKLDRPVTLKQIKATPELAEMEIIKQSRLSVAEVFPEEWKLILAMAKKS</sequence>
<accession>A0A437H092</accession>
<keyword evidence="3" id="KW-1185">Reference proteome</keyword>
<evidence type="ECO:0000313" key="2">
    <source>
        <dbReference type="EMBL" id="RVQ68962.1"/>
    </source>
</evidence>
<evidence type="ECO:0000259" key="1">
    <source>
        <dbReference type="Pfam" id="PF01878"/>
    </source>
</evidence>
<dbReference type="InterPro" id="IPR015947">
    <property type="entry name" value="PUA-like_sf"/>
</dbReference>
<dbReference type="SUPFAM" id="SSF88697">
    <property type="entry name" value="PUA domain-like"/>
    <property type="match status" value="1"/>
</dbReference>
<dbReference type="CDD" id="cd21133">
    <property type="entry name" value="EVE"/>
    <property type="match status" value="1"/>
</dbReference>
<gene>
    <name evidence="2" type="ORF">EKN06_01730</name>
</gene>
<dbReference type="Gene3D" id="3.10.590.10">
    <property type="entry name" value="ph1033 like domains"/>
    <property type="match status" value="1"/>
</dbReference>
<organism evidence="2 3">
    <name type="scientific">Croceicoccus ponticola</name>
    <dbReference type="NCBI Taxonomy" id="2217664"/>
    <lineage>
        <taxon>Bacteria</taxon>
        <taxon>Pseudomonadati</taxon>
        <taxon>Pseudomonadota</taxon>
        <taxon>Alphaproteobacteria</taxon>
        <taxon>Sphingomonadales</taxon>
        <taxon>Erythrobacteraceae</taxon>
        <taxon>Croceicoccus</taxon>
    </lineage>
</organism>
<dbReference type="Pfam" id="PF01878">
    <property type="entry name" value="EVE"/>
    <property type="match status" value="1"/>
</dbReference>
<dbReference type="InterPro" id="IPR002740">
    <property type="entry name" value="EVE_domain"/>
</dbReference>
<dbReference type="EMBL" id="RXOL01000001">
    <property type="protein sequence ID" value="RVQ68962.1"/>
    <property type="molecule type" value="Genomic_DNA"/>
</dbReference>
<dbReference type="PANTHER" id="PTHR14087:SF7">
    <property type="entry name" value="THYMOCYTE NUCLEAR PROTEIN 1"/>
    <property type="match status" value="1"/>
</dbReference>
<reference evidence="2 3" key="1">
    <citation type="submission" date="2018-12" db="EMBL/GenBank/DDBJ databases">
        <title>Croceicoccus ponticola sp. nov., a lipolytic bacterium isolated from seawater.</title>
        <authorList>
            <person name="Yoon J.-H."/>
        </authorList>
    </citation>
    <scope>NUCLEOTIDE SEQUENCE [LARGE SCALE GENOMIC DNA]</scope>
    <source>
        <strain evidence="2 3">GM-16</strain>
    </source>
</reference>
<dbReference type="InterPro" id="IPR052181">
    <property type="entry name" value="5hmC_binding"/>
</dbReference>
<feature type="domain" description="EVE" evidence="1">
    <location>
        <begin position="4"/>
        <end position="134"/>
    </location>
</feature>
<comment type="caution">
    <text evidence="2">The sequence shown here is derived from an EMBL/GenBank/DDBJ whole genome shotgun (WGS) entry which is preliminary data.</text>
</comment>
<dbReference type="InterPro" id="IPR047197">
    <property type="entry name" value="THYN1-like_EVE"/>
</dbReference>
<dbReference type="Proteomes" id="UP000283003">
    <property type="component" value="Unassembled WGS sequence"/>
</dbReference>
<dbReference type="AlphaFoldDB" id="A0A437H092"/>
<dbReference type="PANTHER" id="PTHR14087">
    <property type="entry name" value="THYMOCYTE NUCLEAR PROTEIN 1"/>
    <property type="match status" value="1"/>
</dbReference>